<proteinExistence type="predicted"/>
<dbReference type="GO" id="GO:0005993">
    <property type="term" value="P:trehalose catabolic process"/>
    <property type="evidence" value="ECO:0007669"/>
    <property type="project" value="TreeGrafter"/>
</dbReference>
<reference evidence="3 4" key="1">
    <citation type="submission" date="2018-05" db="EMBL/GenBank/DDBJ databases">
        <authorList>
            <consortium name="IHU Genomes"/>
        </authorList>
    </citation>
    <scope>NUCLEOTIDE SEQUENCE [LARGE SCALE GENOMIC DNA]</scope>
    <source>
        <strain evidence="3 4">P7336</strain>
    </source>
</reference>
<dbReference type="InterPro" id="IPR045582">
    <property type="entry name" value="Trehalase-like_N"/>
</dbReference>
<keyword evidence="4" id="KW-1185">Reference proteome</keyword>
<dbReference type="AlphaFoldDB" id="A0A375Z3M4"/>
<protein>
    <submittedName>
        <fullName evidence="3">Glycosyl hydrolase [Rhodococcus jostii RHA1]</fullName>
    </submittedName>
</protein>
<dbReference type="STRING" id="29313.BHQ16_13885"/>
<dbReference type="PANTHER" id="PTHR31616">
    <property type="entry name" value="TREHALASE"/>
    <property type="match status" value="1"/>
</dbReference>
<dbReference type="EMBL" id="UEGW01000001">
    <property type="protein sequence ID" value="SRX95692.1"/>
    <property type="molecule type" value="Genomic_DNA"/>
</dbReference>
<name>A0A375Z3M4_MYCSH</name>
<dbReference type="Gene3D" id="1.50.10.10">
    <property type="match status" value="1"/>
</dbReference>
<dbReference type="GO" id="GO:0015927">
    <property type="term" value="F:trehalase activity"/>
    <property type="evidence" value="ECO:0007669"/>
    <property type="project" value="TreeGrafter"/>
</dbReference>
<evidence type="ECO:0000313" key="3">
    <source>
        <dbReference type="EMBL" id="SRX95692.1"/>
    </source>
</evidence>
<dbReference type="InterPro" id="IPR012341">
    <property type="entry name" value="6hp_glycosidase-like_sf"/>
</dbReference>
<dbReference type="Proteomes" id="UP000252015">
    <property type="component" value="Unassembled WGS sequence"/>
</dbReference>
<dbReference type="InterPro" id="IPR011613">
    <property type="entry name" value="GH15-like"/>
</dbReference>
<organism evidence="3 4">
    <name type="scientific">Mycobacterium shimoidei</name>
    <dbReference type="NCBI Taxonomy" id="29313"/>
    <lineage>
        <taxon>Bacteria</taxon>
        <taxon>Bacillati</taxon>
        <taxon>Actinomycetota</taxon>
        <taxon>Actinomycetes</taxon>
        <taxon>Mycobacteriales</taxon>
        <taxon>Mycobacteriaceae</taxon>
        <taxon>Mycobacterium</taxon>
    </lineage>
</organism>
<accession>A0A375Z3M4</accession>
<feature type="domain" description="Trehalase-like N-terminal" evidence="2">
    <location>
        <begin position="16"/>
        <end position="189"/>
    </location>
</feature>
<dbReference type="Pfam" id="PF19291">
    <property type="entry name" value="TREH_N"/>
    <property type="match status" value="1"/>
</dbReference>
<dbReference type="PANTHER" id="PTHR31616:SF10">
    <property type="entry name" value="TREHALASE"/>
    <property type="match status" value="1"/>
</dbReference>
<sequence length="591" mass="64886">MVEVADQVPPHILREYALLADGERGIVVGPRGDCCWMCMPSWDSPAVFASLLGGGGVYGVAPHHPSYVWGGHYEKGSLIWRSRWVTTGGIVECREALAFPGDPHIAVILRRIRALDETMRMRVMLDVRAQFGTERMHDLSCDDGVWTGRSGPHRFRWAGATKAQRGDDGSLQMIIDVAPGHDHDLVLELSDRELPSDAIRPNDAWRTTESAWAQAVPTVSGTIADDDTQTAYAVLRGLTSSSGGMVAAATMSLPERAEQGRNYDYRYCWIRDQCYAGQAVAVAGALPLLDDAVRFVSERVLTDGPRLKPAYCVTGSAPPKEQDLDLPGYPGAAVKTGNWVTDQFQLDAFGEALLLLAASARLDRLDTEHWRAVETLVDAIENRWREPDAGIWEVDDRRWAHSRLICAAGLRRIGDVAPARRGAQWHHLADRLITDVDSDCLHPSGRWQRAPDDPRVDAALLTPSIRGGLPTGDPRSIATLEAVRADLGRDGFVYRFQPDERPLGEAEGAFLLCGFLMALADHQQGNDLAAVRWFERNRTACGPPGLFTEEFDVTQRQLRGNLPQAFVHALLFEAAHRLVECSGPPVGTGTG</sequence>
<evidence type="ECO:0000259" key="2">
    <source>
        <dbReference type="Pfam" id="PF19291"/>
    </source>
</evidence>
<keyword evidence="3" id="KW-0378">Hydrolase</keyword>
<dbReference type="SUPFAM" id="SSF48208">
    <property type="entry name" value="Six-hairpin glycosidases"/>
    <property type="match status" value="1"/>
</dbReference>
<feature type="domain" description="GH15-like" evidence="1">
    <location>
        <begin position="241"/>
        <end position="575"/>
    </location>
</feature>
<dbReference type="Pfam" id="PF00723">
    <property type="entry name" value="Glyco_hydro_15"/>
    <property type="match status" value="1"/>
</dbReference>
<gene>
    <name evidence="3" type="ORF">MSP7336_03961</name>
</gene>
<evidence type="ECO:0000259" key="1">
    <source>
        <dbReference type="Pfam" id="PF00723"/>
    </source>
</evidence>
<dbReference type="InterPro" id="IPR008928">
    <property type="entry name" value="6-hairpin_glycosidase_sf"/>
</dbReference>
<evidence type="ECO:0000313" key="4">
    <source>
        <dbReference type="Proteomes" id="UP000252015"/>
    </source>
</evidence>
<dbReference type="RefSeq" id="WP_113964395.1">
    <property type="nucleotide sequence ID" value="NZ_UEGW01000001.1"/>
</dbReference>